<evidence type="ECO:0000313" key="2">
    <source>
        <dbReference type="EMBL" id="CAB5376389.1"/>
    </source>
</evidence>
<dbReference type="VEuPathDB" id="FungiDB:RhiirFUN_019530"/>
<reference evidence="2" key="1">
    <citation type="submission" date="2020-05" db="EMBL/GenBank/DDBJ databases">
        <authorList>
            <person name="Rincon C."/>
            <person name="Sanders R I."/>
            <person name="Robbins C."/>
            <person name="Chaturvedi A."/>
        </authorList>
    </citation>
    <scope>NUCLEOTIDE SEQUENCE</scope>
    <source>
        <strain evidence="2">CHB12</strain>
    </source>
</reference>
<proteinExistence type="predicted"/>
<dbReference type="OrthoDB" id="2369467at2759"/>
<protein>
    <submittedName>
        <fullName evidence="2">Uncharacterized protein</fullName>
    </submittedName>
</protein>
<evidence type="ECO:0000313" key="3">
    <source>
        <dbReference type="Proteomes" id="UP000684084"/>
    </source>
</evidence>
<dbReference type="AlphaFoldDB" id="A0A916EC52"/>
<organism evidence="2 3">
    <name type="scientific">Rhizophagus irregularis</name>
    <dbReference type="NCBI Taxonomy" id="588596"/>
    <lineage>
        <taxon>Eukaryota</taxon>
        <taxon>Fungi</taxon>
        <taxon>Fungi incertae sedis</taxon>
        <taxon>Mucoromycota</taxon>
        <taxon>Glomeromycotina</taxon>
        <taxon>Glomeromycetes</taxon>
        <taxon>Glomerales</taxon>
        <taxon>Glomeraceae</taxon>
        <taxon>Rhizophagus</taxon>
    </lineage>
</organism>
<sequence length="759" mass="88289">MATLISLCQRKFFKNIDNLNIITNSKRFKRFYTNDYNTLLLSLSNKKNENFKKFLYKNFLSSIKSNKKLSTKSQELIILPTKTQLTQSTQSTQSIQSTKSAQSTQSTQSTKSAQSTKSTQSTQSLNNEIQFLEEIPVKVQFPLLINEIKTIKKQLPSIEEIKSNFDNYERMTNLIEELEYILKKERNKLDEIEIPILSKKRFAINGSIKPKEVPFVYFIDPLEHQENYKLLNDIRSHKFLMLMGSRLSGKSTRVYQLMQKLHKAGFICLSTSFLNVTANDDKKIFWKNLGKSLQRNNSNHFRDYKEIISSDDFLDVFAGSKWNKKIVIFIDDFDGLYNATDEVRDNCLNTFRLIKDSIYDFAICSIVAIGNFSIQYLRTSNMRISPFSVRESFNNPNFSKQQIEALFNDFTQEKSITIDKKVIDDIYLQTNGHPGMVGLYGHLIAENLIYKIDGNLDFTTWQNYIIKSLYSDIQNFPMFERLKNTLLEQNEDTRNAMYYLRSQVLSNSGPYSFKDKDMKILKFFKFFINEGILRAENERFVISSPIIHSFILQYIMPNVFKNCPLKNPPLHDNGSIDIFRLLKEAINTLDKNYIRSTAFSNNKVAQVTVESQSNVLVPHENLYQQELSIILTNWLEKWNVISQNHGYNLVITAPERPTAVIGIAATKTSKEINEYFDQTLTYAHSLKPEFDVRDIWVIHFTCQDLTNKCPHWPTKEQEAAGLNTIHIWHNLKFTKVKINARWKGINGTQEIIEEDIKLS</sequence>
<feature type="region of interest" description="Disordered" evidence="1">
    <location>
        <begin position="89"/>
        <end position="121"/>
    </location>
</feature>
<name>A0A916EC52_9GLOM</name>
<comment type="caution">
    <text evidence="2">The sequence shown here is derived from an EMBL/GenBank/DDBJ whole genome shotgun (WGS) entry which is preliminary data.</text>
</comment>
<gene>
    <name evidence="2" type="ORF">CHRIB12_LOCUS15268</name>
</gene>
<evidence type="ECO:0000256" key="1">
    <source>
        <dbReference type="SAM" id="MobiDB-lite"/>
    </source>
</evidence>
<dbReference type="Proteomes" id="UP000684084">
    <property type="component" value="Unassembled WGS sequence"/>
</dbReference>
<accession>A0A916EC52</accession>
<dbReference type="EMBL" id="CAGKOT010000036">
    <property type="protein sequence ID" value="CAB5376389.1"/>
    <property type="molecule type" value="Genomic_DNA"/>
</dbReference>